<keyword evidence="1" id="KW-0175">Coiled coil</keyword>
<name>A0A818I1G1_9BILA</name>
<evidence type="ECO:0000313" key="3">
    <source>
        <dbReference type="EMBL" id="CAF3517279.1"/>
    </source>
</evidence>
<accession>A0A818I1G1</accession>
<comment type="caution">
    <text evidence="3">The sequence shown here is derived from an EMBL/GenBank/DDBJ whole genome shotgun (WGS) entry which is preliminary data.</text>
</comment>
<reference evidence="3" key="1">
    <citation type="submission" date="2021-02" db="EMBL/GenBank/DDBJ databases">
        <authorList>
            <person name="Nowell W R."/>
        </authorList>
    </citation>
    <scope>NUCLEOTIDE SEQUENCE</scope>
</reference>
<sequence>MTKRGQTDSHSVSHMTTFINDLWTSHQTLAPNEYSLSTIGIQSFLVRYVENELFVKYIYPVLNNGLKPKDFLNGLNNMEKAIEKKYQISIERYIVVARLRKYLEENENRFQDILNEIQIHLQQCMSEHSYTSELETLDIYQQFEKRNQAALKLHYIYRMRRFQFYNGNNIGQPINSITLQKWIQTHFQMFLRQITLSSDARLLTEFYTLLNNSFFIIQQPTPSIATHTPLKENGITAMLNCKIICLLDRSDRTITVHNIIPKVCFIKPLNRTEESDRVYQQSPIEWRSYSIITTSKTRMNFSLAEFSEIVLKEPSNIPDDQKSSTRKTIHYAQCIYRIDFYIEITVRFPHLSLPYRTVIVVSSSPFGLVTNTSQATDLFAEVFIKELQMLNQPPQLHTSNNTNIPLPSSTNLTFNELIDSIERYFIYKTGIYPKEWVMASIRQNLDAVYILCNTFYLILDKNQSSIDKQFYNLLAKILAQIDFMCEHPVLILFHEDGLFTFSDIDPMNEILRNMCIEHKKPVCAIRFGSIHNMLKSKDVGVRVDYIEKPFTNIQHYRFVEDKLSYELGLFITKIAHCEVSKAKNILSHINKIGANNYCCEFTHMDMFVKLYNSDKLKEFYTDKEKYRSIWMSFEKKDSYRSDKPNQSQTSSSTQDDGKVHNTSTSGNNYSFILRDPIKNEYHSIEQQHNDELYNPSETFLDIPLSSQTRSYNPQMNSNIFFLVIYIKAKKSSLIAYSNSNPVIIVISSSKPCAISNDDITELVSNNFPQYASAIQSNHILRVTDEPLLKLLPEPPNFCTTSQSIFPFINQNTTCEPDITDPTNFLEFP</sequence>
<protein>
    <submittedName>
        <fullName evidence="3">Uncharacterized protein</fullName>
    </submittedName>
</protein>
<dbReference type="AlphaFoldDB" id="A0A818I1G1"/>
<evidence type="ECO:0000313" key="4">
    <source>
        <dbReference type="Proteomes" id="UP000663844"/>
    </source>
</evidence>
<feature type="region of interest" description="Disordered" evidence="2">
    <location>
        <begin position="638"/>
        <end position="667"/>
    </location>
</feature>
<feature type="coiled-coil region" evidence="1">
    <location>
        <begin position="96"/>
        <end position="123"/>
    </location>
</feature>
<dbReference type="Proteomes" id="UP000663844">
    <property type="component" value="Unassembled WGS sequence"/>
</dbReference>
<gene>
    <name evidence="3" type="ORF">OXD698_LOCUS2221</name>
</gene>
<organism evidence="3 4">
    <name type="scientific">Adineta steineri</name>
    <dbReference type="NCBI Taxonomy" id="433720"/>
    <lineage>
        <taxon>Eukaryota</taxon>
        <taxon>Metazoa</taxon>
        <taxon>Spiralia</taxon>
        <taxon>Gnathifera</taxon>
        <taxon>Rotifera</taxon>
        <taxon>Eurotatoria</taxon>
        <taxon>Bdelloidea</taxon>
        <taxon>Adinetida</taxon>
        <taxon>Adinetidae</taxon>
        <taxon>Adineta</taxon>
    </lineage>
</organism>
<evidence type="ECO:0000256" key="1">
    <source>
        <dbReference type="SAM" id="Coils"/>
    </source>
</evidence>
<evidence type="ECO:0000256" key="2">
    <source>
        <dbReference type="SAM" id="MobiDB-lite"/>
    </source>
</evidence>
<dbReference type="EMBL" id="CAJOAZ010000071">
    <property type="protein sequence ID" value="CAF3517279.1"/>
    <property type="molecule type" value="Genomic_DNA"/>
</dbReference>
<proteinExistence type="predicted"/>